<feature type="compositionally biased region" description="Polar residues" evidence="1">
    <location>
        <begin position="341"/>
        <end position="359"/>
    </location>
</feature>
<dbReference type="KEGG" id="dpte:113793492"/>
<feature type="compositionally biased region" description="Basic and acidic residues" evidence="1">
    <location>
        <begin position="360"/>
        <end position="380"/>
    </location>
</feature>
<dbReference type="AlphaFoldDB" id="A0A6P6Y1H0"/>
<dbReference type="OrthoDB" id="10556019at2759"/>
<accession>A0A6P6Y1H0</accession>
<protein>
    <submittedName>
        <fullName evidence="3">Uncharacterized protein LOC113793492</fullName>
    </submittedName>
</protein>
<keyword evidence="2" id="KW-1185">Reference proteome</keyword>
<dbReference type="Proteomes" id="UP000515146">
    <property type="component" value="Unplaced"/>
</dbReference>
<dbReference type="InParanoid" id="A0A6P6Y1H0"/>
<dbReference type="RefSeq" id="XP_027199338.1">
    <property type="nucleotide sequence ID" value="XM_027343537.1"/>
</dbReference>
<name>A0A6P6Y1H0_DERPT</name>
<feature type="region of interest" description="Disordered" evidence="1">
    <location>
        <begin position="286"/>
        <end position="306"/>
    </location>
</feature>
<gene>
    <name evidence="3" type="primary">LOC113793492</name>
</gene>
<organism evidence="2 3">
    <name type="scientific">Dermatophagoides pteronyssinus</name>
    <name type="common">European house dust mite</name>
    <dbReference type="NCBI Taxonomy" id="6956"/>
    <lineage>
        <taxon>Eukaryota</taxon>
        <taxon>Metazoa</taxon>
        <taxon>Ecdysozoa</taxon>
        <taxon>Arthropoda</taxon>
        <taxon>Chelicerata</taxon>
        <taxon>Arachnida</taxon>
        <taxon>Acari</taxon>
        <taxon>Acariformes</taxon>
        <taxon>Sarcoptiformes</taxon>
        <taxon>Astigmata</taxon>
        <taxon>Psoroptidia</taxon>
        <taxon>Analgoidea</taxon>
        <taxon>Pyroglyphidae</taxon>
        <taxon>Dermatophagoidinae</taxon>
        <taxon>Dermatophagoides</taxon>
    </lineage>
</organism>
<evidence type="ECO:0000256" key="1">
    <source>
        <dbReference type="SAM" id="MobiDB-lite"/>
    </source>
</evidence>
<proteinExistence type="predicted"/>
<dbReference type="GeneID" id="113793492"/>
<sequence>MTDSQRSQQLLFANSIVSSIINVSVDYSESIDKKFQTIFTLVNYNYLVNDSINDIILLDEKLWIIYQVKNCLIDRPIGWIEGAIKIEPLNDDDNIEKNRSNSLIILRLNPQNGQQMSDFRRMRTNANKVFQFSVDSYHQNENGQKLIINSMLNPNKNFILDTDGKMFVHLKTFKIIENDDNALTINKPVTIEIQTGCIDLFFSPDDSFYICRPLSDQELRFKIISTNYQIDYVNNNKEEPYDRNESHVLSIEKKISSKPCISLPERIKRKNLIQLAEIKRTLLSSSSPSSSSFMANLQSKTTNNEFNDNKENEVIKSESKSFETVKDFSVSNNETEKSLNCDVQQQPSDQKMETMIQTKKSPEIRPEDKEEQQPKTEILDSTKPQSQITKVFSNFEKTKVKSLDEIGKIMKLDSVLIVNKINLNKLAASPVVISPEPSTITDQSLRSLSKSATEPRKTLTSIKDRKILRKAALHDIQKTVRYLEYVNAFVANNEDNFKDEAIKCKFDSYRDRLARQLMHTIDRIDEYVRPLIVGDDDNSIESESTTFTKQNDQYFFYNIIKRMMKLMASMEHKMFRIISKEIMDCLAEISNKYFN</sequence>
<evidence type="ECO:0000313" key="2">
    <source>
        <dbReference type="Proteomes" id="UP000515146"/>
    </source>
</evidence>
<feature type="compositionally biased region" description="Polar residues" evidence="1">
    <location>
        <begin position="293"/>
        <end position="306"/>
    </location>
</feature>
<evidence type="ECO:0000313" key="3">
    <source>
        <dbReference type="RefSeq" id="XP_027199338.1"/>
    </source>
</evidence>
<reference evidence="3" key="1">
    <citation type="submission" date="2025-08" db="UniProtKB">
        <authorList>
            <consortium name="RefSeq"/>
        </authorList>
    </citation>
    <scope>IDENTIFICATION</scope>
    <source>
        <strain evidence="3">Airmid</strain>
    </source>
</reference>
<feature type="region of interest" description="Disordered" evidence="1">
    <location>
        <begin position="333"/>
        <end position="383"/>
    </location>
</feature>